<evidence type="ECO:0000259" key="1">
    <source>
        <dbReference type="PROSITE" id="PS50910"/>
    </source>
</evidence>
<accession>A0A1N7Q297</accession>
<reference evidence="3" key="1">
    <citation type="submission" date="2017-01" db="EMBL/GenBank/DDBJ databases">
        <authorList>
            <person name="Varghese N."/>
            <person name="Submissions S."/>
        </authorList>
    </citation>
    <scope>NUCLEOTIDE SEQUENCE [LARGE SCALE GENOMIC DNA]</scope>
    <source>
        <strain evidence="3">DSM 46698</strain>
    </source>
</reference>
<dbReference type="PROSITE" id="PS50910">
    <property type="entry name" value="HEPN"/>
    <property type="match status" value="1"/>
</dbReference>
<proteinExistence type="predicted"/>
<feature type="domain" description="HEPN" evidence="1">
    <location>
        <begin position="164"/>
        <end position="277"/>
    </location>
</feature>
<dbReference type="Gene3D" id="1.20.120.330">
    <property type="entry name" value="Nucleotidyltransferases domain 2"/>
    <property type="match status" value="1"/>
</dbReference>
<organism evidence="2 3">
    <name type="scientific">Belliella pelovolcani</name>
    <dbReference type="NCBI Taxonomy" id="529505"/>
    <lineage>
        <taxon>Bacteria</taxon>
        <taxon>Pseudomonadati</taxon>
        <taxon>Bacteroidota</taxon>
        <taxon>Cytophagia</taxon>
        <taxon>Cytophagales</taxon>
        <taxon>Cyclobacteriaceae</taxon>
        <taxon>Belliella</taxon>
    </lineage>
</organism>
<sequence length="299" mass="34174">MACKLIVVKIKYIPMEIQILKSDQDLAVHFKNLIMLLVDKFQPTRIISFGQQTLQNQIEGCFGSKEVKHQHHCLLICTESCTRIDYEIQDFVNAHYSAGQITIICHGESTIKEGIDSNNRFFITVLTDGKPVYTKDGFFNIDPIPKFNPNGSMEKANKYFSHRISLAHGFFECARESLAKGNYNITAFLLHQVVEQSCIGLIRVHIAYRSEFHNIYRLLGLCRSFSDAPFNILVGEKPSERRLFDILSKSYGKARYASEFSVTRKDAEELYDKVSSFIELVESMCRNKIKALSTLTTSE</sequence>
<dbReference type="OrthoDB" id="634374at2"/>
<dbReference type="InterPro" id="IPR007842">
    <property type="entry name" value="HEPN_dom"/>
</dbReference>
<dbReference type="Pfam" id="PF05168">
    <property type="entry name" value="HEPN"/>
    <property type="match status" value="1"/>
</dbReference>
<dbReference type="AlphaFoldDB" id="A0A1N7Q297"/>
<keyword evidence="3" id="KW-1185">Reference proteome</keyword>
<dbReference type="STRING" id="529505.SAMN05421761_1263"/>
<dbReference type="Proteomes" id="UP000186026">
    <property type="component" value="Unassembled WGS sequence"/>
</dbReference>
<name>A0A1N7Q297_9BACT</name>
<gene>
    <name evidence="2" type="ORF">SAMN05421761_1263</name>
</gene>
<evidence type="ECO:0000313" key="2">
    <source>
        <dbReference type="EMBL" id="SIT17013.1"/>
    </source>
</evidence>
<evidence type="ECO:0000313" key="3">
    <source>
        <dbReference type="Proteomes" id="UP000186026"/>
    </source>
</evidence>
<dbReference type="EMBL" id="FTOP01000026">
    <property type="protein sequence ID" value="SIT17013.1"/>
    <property type="molecule type" value="Genomic_DNA"/>
</dbReference>
<dbReference type="SUPFAM" id="SSF81593">
    <property type="entry name" value="Nucleotidyltransferase substrate binding subunit/domain"/>
    <property type="match status" value="1"/>
</dbReference>
<protein>
    <submittedName>
        <fullName evidence="2">HEPN domain-containing protein</fullName>
    </submittedName>
</protein>
<dbReference type="SMART" id="SM00748">
    <property type="entry name" value="HEPN"/>
    <property type="match status" value="1"/>
</dbReference>